<accession>A0A5D4XN33</accession>
<dbReference type="InterPro" id="IPR016181">
    <property type="entry name" value="Acyl_CoA_acyltransferase"/>
</dbReference>
<organism evidence="2 3">
    <name type="scientific">Luteimonas viscosa</name>
    <dbReference type="NCBI Taxonomy" id="1132694"/>
    <lineage>
        <taxon>Bacteria</taxon>
        <taxon>Pseudomonadati</taxon>
        <taxon>Pseudomonadota</taxon>
        <taxon>Gammaproteobacteria</taxon>
        <taxon>Lysobacterales</taxon>
        <taxon>Lysobacteraceae</taxon>
        <taxon>Luteimonas</taxon>
    </lineage>
</organism>
<feature type="compositionally biased region" description="Basic and acidic residues" evidence="1">
    <location>
        <begin position="10"/>
        <end position="23"/>
    </location>
</feature>
<dbReference type="AlphaFoldDB" id="A0A5D4XN33"/>
<evidence type="ECO:0000256" key="1">
    <source>
        <dbReference type="SAM" id="MobiDB-lite"/>
    </source>
</evidence>
<gene>
    <name evidence="2" type="ORF">FZO89_07185</name>
</gene>
<dbReference type="Pfam" id="PF13527">
    <property type="entry name" value="Acetyltransf_9"/>
    <property type="match status" value="1"/>
</dbReference>
<feature type="region of interest" description="Disordered" evidence="1">
    <location>
        <begin position="1"/>
        <end position="38"/>
    </location>
</feature>
<dbReference type="CDD" id="cd04301">
    <property type="entry name" value="NAT_SF"/>
    <property type="match status" value="1"/>
</dbReference>
<comment type="caution">
    <text evidence="2">The sequence shown here is derived from an EMBL/GenBank/DDBJ whole genome shotgun (WGS) entry which is preliminary data.</text>
</comment>
<name>A0A5D4XN33_9GAMM</name>
<dbReference type="GO" id="GO:0016740">
    <property type="term" value="F:transferase activity"/>
    <property type="evidence" value="ECO:0007669"/>
    <property type="project" value="UniProtKB-KW"/>
</dbReference>
<keyword evidence="2" id="KW-0808">Transferase</keyword>
<proteinExistence type="predicted"/>
<keyword evidence="3" id="KW-1185">Reference proteome</keyword>
<dbReference type="Gene3D" id="3.40.630.30">
    <property type="match status" value="1"/>
</dbReference>
<reference evidence="2 3" key="1">
    <citation type="submission" date="2019-08" db="EMBL/GenBank/DDBJ databases">
        <title>Luteimonas viscosus sp. nov., isolated from soil of a sunflower field.</title>
        <authorList>
            <person name="Jianli Z."/>
            <person name="Ying Z."/>
        </authorList>
    </citation>
    <scope>NUCLEOTIDE SEQUENCE [LARGE SCALE GENOMIC DNA]</scope>
    <source>
        <strain evidence="2 3">XBU10</strain>
    </source>
</reference>
<sequence>MATWVADQGGPRKDKTRRRETQRGRAGAAGTLRSGRAAGYPVLPSRRTPCLTAPPPALSGRAEADFAIESGRCGPLRVRASTRGGEVFDRFFAAYDQAFVLPDEKEGREGFLACLALNHGDAQARLLARFGAFREWVLVAERDGDVVGGANFICHAVAAHDGAPLLAMNLNYVFVAPAHRGRGHLRDMVAASRGLARMSFAGADADTLPLRMFIELNDPLLMEADAYVLDSAVAGIDQFDRVAVWARLGARILDFPYRQPPLSGTQAADAGLMLGVVDAPGATLDACVLGAHLERFFAISVLKDGDPHAQPAARAQLDLCAGRCAQGGGFALLDPLPHLPALRAGSGPGAPRGGFRERLAGLATG</sequence>
<dbReference type="EMBL" id="VTFT01000001">
    <property type="protein sequence ID" value="TYT26056.1"/>
    <property type="molecule type" value="Genomic_DNA"/>
</dbReference>
<dbReference type="OrthoDB" id="4653355at2"/>
<evidence type="ECO:0000313" key="2">
    <source>
        <dbReference type="EMBL" id="TYT26056.1"/>
    </source>
</evidence>
<dbReference type="SUPFAM" id="SSF55729">
    <property type="entry name" value="Acyl-CoA N-acyltransferases (Nat)"/>
    <property type="match status" value="1"/>
</dbReference>
<dbReference type="Proteomes" id="UP000324973">
    <property type="component" value="Unassembled WGS sequence"/>
</dbReference>
<protein>
    <submittedName>
        <fullName evidence="2">GNAT family N-acetyltransferase</fullName>
    </submittedName>
</protein>
<evidence type="ECO:0000313" key="3">
    <source>
        <dbReference type="Proteomes" id="UP000324973"/>
    </source>
</evidence>